<dbReference type="Proteomes" id="UP001162640">
    <property type="component" value="Unassembled WGS sequence"/>
</dbReference>
<evidence type="ECO:0000256" key="2">
    <source>
        <dbReference type="ARBA" id="ARBA00022540"/>
    </source>
</evidence>
<dbReference type="PANTHER" id="PTHR10317">
    <property type="entry name" value="EUKARYOTIC TRANSLATION INITIATION FACTOR 3 SUBUNIT E"/>
    <property type="match status" value="1"/>
</dbReference>
<dbReference type="InterPro" id="IPR019010">
    <property type="entry name" value="eIF3e_N"/>
</dbReference>
<sequence>MSEKQEATPEFLAKWNLTSTCGASMDPHLLLPLLEFASQTLVPLKAFNEVSVGKARLRVLENSNMVDYAIEIYESVKSLDSASVDVKDLNVLKNKRESVMKKMNSLTEGAKPYTTLLGDVETRKKMEESGTWNVPGLKSVGVTADVLETYRQLSKFQYECGDYETSHFMIDEYLSLFVVEKGGEEERKGNEGRKEGGAHCYGLKELGETVHSVLWGKVRN</sequence>
<reference evidence="6" key="1">
    <citation type="journal article" date="2023" name="Commun. Biol.">
        <title>Genome analysis of Parmales, the sister group of diatoms, reveals the evolutionary specialization of diatoms from phago-mixotrophs to photoautotrophs.</title>
        <authorList>
            <person name="Ban H."/>
            <person name="Sato S."/>
            <person name="Yoshikawa S."/>
            <person name="Yamada K."/>
            <person name="Nakamura Y."/>
            <person name="Ichinomiya M."/>
            <person name="Sato N."/>
            <person name="Blanc-Mathieu R."/>
            <person name="Endo H."/>
            <person name="Kuwata A."/>
            <person name="Ogata H."/>
        </authorList>
    </citation>
    <scope>NUCLEOTIDE SEQUENCE [LARGE SCALE GENOMIC DNA]</scope>
</reference>
<dbReference type="SMART" id="SM01186">
    <property type="entry name" value="eIF3_N"/>
    <property type="match status" value="1"/>
</dbReference>
<dbReference type="Pfam" id="PF09440">
    <property type="entry name" value="eIF3_N"/>
    <property type="match status" value="1"/>
</dbReference>
<dbReference type="InterPro" id="IPR016650">
    <property type="entry name" value="eIF3e"/>
</dbReference>
<keyword evidence="3" id="KW-0648">Protein biosynthesis</keyword>
<gene>
    <name evidence="5" type="ORF">TL16_g04453</name>
</gene>
<evidence type="ECO:0000256" key="3">
    <source>
        <dbReference type="ARBA" id="ARBA00022917"/>
    </source>
</evidence>
<dbReference type="GO" id="GO:0003743">
    <property type="term" value="F:translation initiation factor activity"/>
    <property type="evidence" value="ECO:0007669"/>
    <property type="project" value="UniProtKB-KW"/>
</dbReference>
<protein>
    <recommendedName>
        <fullName evidence="4">Eukaryotic translation initiation factor 3 subunit E N-terminal domain-containing protein</fullName>
    </recommendedName>
</protein>
<keyword evidence="2" id="KW-0396">Initiation factor</keyword>
<evidence type="ECO:0000259" key="4">
    <source>
        <dbReference type="SMART" id="SM01186"/>
    </source>
</evidence>
<dbReference type="GO" id="GO:0005852">
    <property type="term" value="C:eukaryotic translation initiation factor 3 complex"/>
    <property type="evidence" value="ECO:0007669"/>
    <property type="project" value="InterPro"/>
</dbReference>
<evidence type="ECO:0000313" key="6">
    <source>
        <dbReference type="Proteomes" id="UP001162640"/>
    </source>
</evidence>
<organism evidence="5 6">
    <name type="scientific">Triparma laevis f. inornata</name>
    <dbReference type="NCBI Taxonomy" id="1714386"/>
    <lineage>
        <taxon>Eukaryota</taxon>
        <taxon>Sar</taxon>
        <taxon>Stramenopiles</taxon>
        <taxon>Ochrophyta</taxon>
        <taxon>Bolidophyceae</taxon>
        <taxon>Parmales</taxon>
        <taxon>Triparmaceae</taxon>
        <taxon>Triparma</taxon>
    </lineage>
</organism>
<proteinExistence type="predicted"/>
<accession>A0A9W7A5Y1</accession>
<evidence type="ECO:0000313" key="5">
    <source>
        <dbReference type="EMBL" id="GMH66516.1"/>
    </source>
</evidence>
<comment type="caution">
    <text evidence="5">The sequence shown here is derived from an EMBL/GenBank/DDBJ whole genome shotgun (WGS) entry which is preliminary data.</text>
</comment>
<evidence type="ECO:0000256" key="1">
    <source>
        <dbReference type="ARBA" id="ARBA00022490"/>
    </source>
</evidence>
<name>A0A9W7A5Y1_9STRA</name>
<dbReference type="EMBL" id="BLQM01000122">
    <property type="protein sequence ID" value="GMH66516.1"/>
    <property type="molecule type" value="Genomic_DNA"/>
</dbReference>
<feature type="domain" description="Eukaryotic translation initiation factor 3 subunit E N-terminal" evidence="4">
    <location>
        <begin position="16"/>
        <end position="157"/>
    </location>
</feature>
<keyword evidence="1" id="KW-0963">Cytoplasm</keyword>
<dbReference type="AlphaFoldDB" id="A0A9W7A5Y1"/>